<reference evidence="15 16" key="1">
    <citation type="submission" date="2019-11" db="EMBL/GenBank/DDBJ databases">
        <title>Metabolism of dissolved organic matter in forest soils.</title>
        <authorList>
            <person name="Cyle K.T."/>
            <person name="Wilhelm R.C."/>
            <person name="Martinez C.E."/>
        </authorList>
    </citation>
    <scope>NUCLEOTIDE SEQUENCE [LARGE SCALE GENOMIC DNA]</scope>
    <source>
        <strain evidence="15 16">5N</strain>
    </source>
</reference>
<dbReference type="GO" id="GO:0009435">
    <property type="term" value="P:NAD+ biosynthetic process"/>
    <property type="evidence" value="ECO:0007669"/>
    <property type="project" value="InterPro"/>
</dbReference>
<evidence type="ECO:0000259" key="14">
    <source>
        <dbReference type="Pfam" id="PF02749"/>
    </source>
</evidence>
<dbReference type="EC" id="2.4.2.19" evidence="5"/>
<evidence type="ECO:0000256" key="10">
    <source>
        <dbReference type="ARBA" id="ARBA00047445"/>
    </source>
</evidence>
<evidence type="ECO:0000256" key="4">
    <source>
        <dbReference type="ARBA" id="ARBA00011218"/>
    </source>
</evidence>
<comment type="pathway">
    <text evidence="2">Cofactor biosynthesis; NAD(+) biosynthesis; nicotinate D-ribonucleotide from quinolinate: step 1/1.</text>
</comment>
<dbReference type="InterPro" id="IPR037128">
    <property type="entry name" value="Quinolinate_PRibosylTase_N_sf"/>
</dbReference>
<dbReference type="InterPro" id="IPR036068">
    <property type="entry name" value="Nicotinate_pribotase-like_C"/>
</dbReference>
<evidence type="ECO:0000256" key="9">
    <source>
        <dbReference type="ARBA" id="ARBA00033102"/>
    </source>
</evidence>
<evidence type="ECO:0000313" key="16">
    <source>
        <dbReference type="Proteomes" id="UP000655523"/>
    </source>
</evidence>
<keyword evidence="16" id="KW-1185">Reference proteome</keyword>
<gene>
    <name evidence="15" type="ORF">GNZ13_50045</name>
</gene>
<accession>A0A972NZ00</accession>
<evidence type="ECO:0000256" key="11">
    <source>
        <dbReference type="ARBA" id="ARBA00069173"/>
    </source>
</evidence>
<organism evidence="15 16">
    <name type="scientific">Paraburkholderia elongata</name>
    <dbReference type="NCBI Taxonomy" id="2675747"/>
    <lineage>
        <taxon>Bacteria</taxon>
        <taxon>Pseudomonadati</taxon>
        <taxon>Pseudomonadota</taxon>
        <taxon>Betaproteobacteria</taxon>
        <taxon>Burkholderiales</taxon>
        <taxon>Burkholderiaceae</taxon>
        <taxon>Paraburkholderia</taxon>
    </lineage>
</organism>
<evidence type="ECO:0000256" key="5">
    <source>
        <dbReference type="ARBA" id="ARBA00011944"/>
    </source>
</evidence>
<dbReference type="InterPro" id="IPR002638">
    <property type="entry name" value="Quinolinate_PRibosylTrfase_C"/>
</dbReference>
<dbReference type="InterPro" id="IPR004393">
    <property type="entry name" value="NadC"/>
</dbReference>
<feature type="domain" description="Quinolinate phosphoribosyl transferase C-terminal" evidence="13">
    <location>
        <begin position="111"/>
        <end position="275"/>
    </location>
</feature>
<comment type="similarity">
    <text evidence="3 12">Belongs to the NadC/ModD family.</text>
</comment>
<dbReference type="RefSeq" id="WP_172178900.1">
    <property type="nucleotide sequence ID" value="NZ_WOEZ01000327.1"/>
</dbReference>
<sequence length="280" mass="29986">MDNLTRAALVRTVHEALAEDLGNIDWTSDLVNPSTAVRAVLTVREAAVLCGRPWFDETLAHVDVDLHAQWHFEEGDAMNPGDAVCEIHGPAKSLLTAERTALNFLQMLSSVATATRAFVRLVEGTKARVLDTRKTLPGLRLAQKYAVRIGGGSNHRLGLFDGILIKENHIQACGGIATALDAAKHLKSGVPVQIEVETLDELTTALAAGAQSILLDNFDLSQMRDAATINAGRAELEVSGGVSESTIRSIAETGVDRISIGSLTKNIRAVDFSLRFVGQS</sequence>
<comment type="catalytic activity">
    <reaction evidence="10">
        <text>nicotinate beta-D-ribonucleotide + CO2 + diphosphate = quinolinate + 5-phospho-alpha-D-ribose 1-diphosphate + 2 H(+)</text>
        <dbReference type="Rhea" id="RHEA:12733"/>
        <dbReference type="ChEBI" id="CHEBI:15378"/>
        <dbReference type="ChEBI" id="CHEBI:16526"/>
        <dbReference type="ChEBI" id="CHEBI:29959"/>
        <dbReference type="ChEBI" id="CHEBI:33019"/>
        <dbReference type="ChEBI" id="CHEBI:57502"/>
        <dbReference type="ChEBI" id="CHEBI:58017"/>
        <dbReference type="EC" id="2.4.2.19"/>
    </reaction>
</comment>
<dbReference type="Pfam" id="PF02749">
    <property type="entry name" value="QRPTase_N"/>
    <property type="match status" value="1"/>
</dbReference>
<dbReference type="PIRSF" id="PIRSF006250">
    <property type="entry name" value="NadC_ModD"/>
    <property type="match status" value="1"/>
</dbReference>
<dbReference type="NCBIfam" id="TIGR00078">
    <property type="entry name" value="nadC"/>
    <property type="match status" value="1"/>
</dbReference>
<dbReference type="CDD" id="cd01572">
    <property type="entry name" value="QPRTase"/>
    <property type="match status" value="1"/>
</dbReference>
<dbReference type="PANTHER" id="PTHR32179">
    <property type="entry name" value="NICOTINATE-NUCLEOTIDE PYROPHOSPHORYLASE [CARBOXYLATING]"/>
    <property type="match status" value="1"/>
</dbReference>
<dbReference type="Gene3D" id="3.90.1170.20">
    <property type="entry name" value="Quinolinate phosphoribosyl transferase, N-terminal domain"/>
    <property type="match status" value="1"/>
</dbReference>
<dbReference type="InterPro" id="IPR022412">
    <property type="entry name" value="Quinolinate_PRibosylTrfase_N"/>
</dbReference>
<proteinExistence type="inferred from homology"/>
<dbReference type="FunFam" id="3.20.20.70:FF:000030">
    <property type="entry name" value="Nicotinate-nucleotide pyrophosphorylase, carboxylating"/>
    <property type="match status" value="1"/>
</dbReference>
<dbReference type="FunFam" id="3.90.1170.20:FF:000001">
    <property type="entry name" value="Nicotinate-nucleotide diphosphorylase (Carboxylating)"/>
    <property type="match status" value="1"/>
</dbReference>
<keyword evidence="7 12" id="KW-0328">Glycosyltransferase</keyword>
<protein>
    <recommendedName>
        <fullName evidence="11">Probable nicotinate-nucleotide pyrophosphorylase [carboxylating]</fullName>
        <ecNumber evidence="5">2.4.2.19</ecNumber>
    </recommendedName>
    <alternativeName>
        <fullName evidence="9">Quinolinate phosphoribosyltransferase [decarboxylating]</fullName>
    </alternativeName>
</protein>
<comment type="subunit">
    <text evidence="4">Hexamer formed by 3 homodimers.</text>
</comment>
<evidence type="ECO:0000313" key="15">
    <source>
        <dbReference type="EMBL" id="NPT62436.1"/>
    </source>
</evidence>
<comment type="caution">
    <text evidence="15">The sequence shown here is derived from an EMBL/GenBank/DDBJ whole genome shotgun (WGS) entry which is preliminary data.</text>
</comment>
<dbReference type="GO" id="GO:0004514">
    <property type="term" value="F:nicotinate-nucleotide diphosphorylase (carboxylating) activity"/>
    <property type="evidence" value="ECO:0007669"/>
    <property type="project" value="UniProtKB-EC"/>
</dbReference>
<evidence type="ECO:0000256" key="1">
    <source>
        <dbReference type="ARBA" id="ARBA00003237"/>
    </source>
</evidence>
<evidence type="ECO:0000256" key="3">
    <source>
        <dbReference type="ARBA" id="ARBA00009400"/>
    </source>
</evidence>
<dbReference type="GO" id="GO:0034213">
    <property type="term" value="P:quinolinate catabolic process"/>
    <property type="evidence" value="ECO:0007669"/>
    <property type="project" value="TreeGrafter"/>
</dbReference>
<evidence type="ECO:0000256" key="6">
    <source>
        <dbReference type="ARBA" id="ARBA00022642"/>
    </source>
</evidence>
<dbReference type="InterPro" id="IPR027277">
    <property type="entry name" value="NadC/ModD"/>
</dbReference>
<feature type="domain" description="Quinolinate phosphoribosyl transferase N-terminal" evidence="14">
    <location>
        <begin position="25"/>
        <end position="109"/>
    </location>
</feature>
<dbReference type="SUPFAM" id="SSF51690">
    <property type="entry name" value="Nicotinate/Quinolinate PRTase C-terminal domain-like"/>
    <property type="match status" value="1"/>
</dbReference>
<evidence type="ECO:0000256" key="7">
    <source>
        <dbReference type="ARBA" id="ARBA00022676"/>
    </source>
</evidence>
<dbReference type="PANTHER" id="PTHR32179:SF3">
    <property type="entry name" value="NICOTINATE-NUCLEOTIDE PYROPHOSPHORYLASE [CARBOXYLATING]"/>
    <property type="match status" value="1"/>
</dbReference>
<dbReference type="Proteomes" id="UP000655523">
    <property type="component" value="Unassembled WGS sequence"/>
</dbReference>
<dbReference type="GO" id="GO:0005737">
    <property type="term" value="C:cytoplasm"/>
    <property type="evidence" value="ECO:0007669"/>
    <property type="project" value="TreeGrafter"/>
</dbReference>
<dbReference type="AlphaFoldDB" id="A0A972NZ00"/>
<dbReference type="Pfam" id="PF01729">
    <property type="entry name" value="QRPTase_C"/>
    <property type="match status" value="1"/>
</dbReference>
<evidence type="ECO:0000256" key="12">
    <source>
        <dbReference type="PIRNR" id="PIRNR006250"/>
    </source>
</evidence>
<dbReference type="SUPFAM" id="SSF54675">
    <property type="entry name" value="Nicotinate/Quinolinate PRTase N-terminal domain-like"/>
    <property type="match status" value="1"/>
</dbReference>
<dbReference type="InterPro" id="IPR013785">
    <property type="entry name" value="Aldolase_TIM"/>
</dbReference>
<evidence type="ECO:0000256" key="8">
    <source>
        <dbReference type="ARBA" id="ARBA00022679"/>
    </source>
</evidence>
<name>A0A972NZ00_9BURK</name>
<dbReference type="EMBL" id="WOEZ01000327">
    <property type="protein sequence ID" value="NPT62436.1"/>
    <property type="molecule type" value="Genomic_DNA"/>
</dbReference>
<evidence type="ECO:0000259" key="13">
    <source>
        <dbReference type="Pfam" id="PF01729"/>
    </source>
</evidence>
<comment type="function">
    <text evidence="1">Involved in the catabolism of quinolinic acid (QA).</text>
</comment>
<keyword evidence="6" id="KW-0662">Pyridine nucleotide biosynthesis</keyword>
<dbReference type="Gene3D" id="3.20.20.70">
    <property type="entry name" value="Aldolase class I"/>
    <property type="match status" value="1"/>
</dbReference>
<keyword evidence="8 12" id="KW-0808">Transferase</keyword>
<evidence type="ECO:0000256" key="2">
    <source>
        <dbReference type="ARBA" id="ARBA00004893"/>
    </source>
</evidence>